<name>A0A1I7YRS8_9BILA</name>
<dbReference type="Proteomes" id="UP000095287">
    <property type="component" value="Unplaced"/>
</dbReference>
<sequence>MRAHSPRLLFIIVGSSTERNFVQGHQMIARFKVLTVYYSPSRPEVTEKILDLLMVFCHITSVRKRVERKRAKVRRDRIDLLTVYRTNLQASDVVGRDSST</sequence>
<organism evidence="1 2">
    <name type="scientific">Steinernema glaseri</name>
    <dbReference type="NCBI Taxonomy" id="37863"/>
    <lineage>
        <taxon>Eukaryota</taxon>
        <taxon>Metazoa</taxon>
        <taxon>Ecdysozoa</taxon>
        <taxon>Nematoda</taxon>
        <taxon>Chromadorea</taxon>
        <taxon>Rhabditida</taxon>
        <taxon>Tylenchina</taxon>
        <taxon>Panagrolaimomorpha</taxon>
        <taxon>Strongyloidoidea</taxon>
        <taxon>Steinernematidae</taxon>
        <taxon>Steinernema</taxon>
    </lineage>
</organism>
<evidence type="ECO:0000313" key="1">
    <source>
        <dbReference type="Proteomes" id="UP000095287"/>
    </source>
</evidence>
<dbReference type="WBParaSite" id="L893_g1906.t1">
    <property type="protein sequence ID" value="L893_g1906.t1"/>
    <property type="gene ID" value="L893_g1906"/>
</dbReference>
<dbReference type="AlphaFoldDB" id="A0A1I7YRS8"/>
<keyword evidence="1" id="KW-1185">Reference proteome</keyword>
<accession>A0A1I7YRS8</accession>
<evidence type="ECO:0000313" key="2">
    <source>
        <dbReference type="WBParaSite" id="L893_g1906.t1"/>
    </source>
</evidence>
<protein>
    <submittedName>
        <fullName evidence="2">Secreted protein</fullName>
    </submittedName>
</protein>
<proteinExistence type="predicted"/>
<reference evidence="2" key="1">
    <citation type="submission" date="2016-11" db="UniProtKB">
        <authorList>
            <consortium name="WormBaseParasite"/>
        </authorList>
    </citation>
    <scope>IDENTIFICATION</scope>
</reference>